<dbReference type="AlphaFoldDB" id="A0A2M7BFP0"/>
<evidence type="ECO:0000256" key="1">
    <source>
        <dbReference type="ARBA" id="ARBA00001947"/>
    </source>
</evidence>
<evidence type="ECO:0000313" key="8">
    <source>
        <dbReference type="Proteomes" id="UP000229631"/>
    </source>
</evidence>
<name>A0A2M7BFP0_9BACT</name>
<dbReference type="GO" id="GO:0016787">
    <property type="term" value="F:hydrolase activity"/>
    <property type="evidence" value="ECO:0007669"/>
    <property type="project" value="UniProtKB-KW"/>
</dbReference>
<dbReference type="InterPro" id="IPR001261">
    <property type="entry name" value="ArgE/DapE_CS"/>
</dbReference>
<keyword evidence="4" id="KW-0378">Hydrolase</keyword>
<organism evidence="7 8">
    <name type="scientific">Candidatus Shapirobacteria bacterium CG03_land_8_20_14_0_80_39_12</name>
    <dbReference type="NCBI Taxonomy" id="1974879"/>
    <lineage>
        <taxon>Bacteria</taxon>
        <taxon>Candidatus Shapironibacteriota</taxon>
    </lineage>
</organism>
<dbReference type="PROSITE" id="PS00758">
    <property type="entry name" value="ARGE_DAPE_CPG2_1"/>
    <property type="match status" value="1"/>
</dbReference>
<evidence type="ECO:0000256" key="4">
    <source>
        <dbReference type="ARBA" id="ARBA00022801"/>
    </source>
</evidence>
<dbReference type="SUPFAM" id="SSF53187">
    <property type="entry name" value="Zn-dependent exopeptidases"/>
    <property type="match status" value="1"/>
</dbReference>
<dbReference type="InterPro" id="IPR011650">
    <property type="entry name" value="Peptidase_M20_dimer"/>
</dbReference>
<accession>A0A2M7BFP0</accession>
<evidence type="ECO:0000256" key="2">
    <source>
        <dbReference type="ARBA" id="ARBA00006247"/>
    </source>
</evidence>
<dbReference type="SUPFAM" id="SSF55031">
    <property type="entry name" value="Bacterial exopeptidase dimerisation domain"/>
    <property type="match status" value="1"/>
</dbReference>
<reference evidence="8" key="1">
    <citation type="submission" date="2017-09" db="EMBL/GenBank/DDBJ databases">
        <title>Depth-based differentiation of microbial function through sediment-hosted aquifers and enrichment of novel symbionts in the deep terrestrial subsurface.</title>
        <authorList>
            <person name="Probst A.J."/>
            <person name="Ladd B."/>
            <person name="Jarett J.K."/>
            <person name="Geller-Mcgrath D.E."/>
            <person name="Sieber C.M.K."/>
            <person name="Emerson J.B."/>
            <person name="Anantharaman K."/>
            <person name="Thomas B.C."/>
            <person name="Malmstrom R."/>
            <person name="Stieglmeier M."/>
            <person name="Klingl A."/>
            <person name="Woyke T."/>
            <person name="Ryan C.M."/>
            <person name="Banfield J.F."/>
        </authorList>
    </citation>
    <scope>NUCLEOTIDE SEQUENCE [LARGE SCALE GENOMIC DNA]</scope>
</reference>
<dbReference type="Pfam" id="PF07687">
    <property type="entry name" value="M20_dimer"/>
    <property type="match status" value="1"/>
</dbReference>
<dbReference type="InterPro" id="IPR002933">
    <property type="entry name" value="Peptidase_M20"/>
</dbReference>
<dbReference type="PANTHER" id="PTHR43808">
    <property type="entry name" value="ACETYLORNITHINE DEACETYLASE"/>
    <property type="match status" value="1"/>
</dbReference>
<dbReference type="InterPro" id="IPR050072">
    <property type="entry name" value="Peptidase_M20A"/>
</dbReference>
<keyword evidence="5" id="KW-0862">Zinc</keyword>
<dbReference type="PANTHER" id="PTHR43808:SF8">
    <property type="entry name" value="PEPTIDASE M20 DIMERISATION DOMAIN-CONTAINING PROTEIN"/>
    <property type="match status" value="1"/>
</dbReference>
<dbReference type="Gene3D" id="3.30.70.360">
    <property type="match status" value="1"/>
</dbReference>
<evidence type="ECO:0000313" key="7">
    <source>
        <dbReference type="EMBL" id="PIV01952.1"/>
    </source>
</evidence>
<evidence type="ECO:0000259" key="6">
    <source>
        <dbReference type="Pfam" id="PF07687"/>
    </source>
</evidence>
<dbReference type="EMBL" id="PEVC01000004">
    <property type="protein sequence ID" value="PIV01952.1"/>
    <property type="molecule type" value="Genomic_DNA"/>
</dbReference>
<comment type="similarity">
    <text evidence="2">Belongs to the peptidase M20A family.</text>
</comment>
<evidence type="ECO:0000256" key="5">
    <source>
        <dbReference type="ARBA" id="ARBA00022833"/>
    </source>
</evidence>
<evidence type="ECO:0000256" key="3">
    <source>
        <dbReference type="ARBA" id="ARBA00022723"/>
    </source>
</evidence>
<dbReference type="Gene3D" id="3.40.630.10">
    <property type="entry name" value="Zn peptidases"/>
    <property type="match status" value="2"/>
</dbReference>
<dbReference type="Proteomes" id="UP000229631">
    <property type="component" value="Unassembled WGS sequence"/>
</dbReference>
<dbReference type="GO" id="GO:0046872">
    <property type="term" value="F:metal ion binding"/>
    <property type="evidence" value="ECO:0007669"/>
    <property type="project" value="UniProtKB-KW"/>
</dbReference>
<dbReference type="InterPro" id="IPR036264">
    <property type="entry name" value="Bact_exopeptidase_dim_dom"/>
</dbReference>
<sequence length="366" mass="40696">MKNINTLDILKELVSIPSWVDSKTNETKIGNWIVDFLARNSKLKITKQPIGSGRVNIVTSSSDKIDVLVTGHMDTVQPVSGWTKNPIKPEVTGNKIYGLGTTDMKSGLAIMLYLSILPNLSKNIGFLFYCDEEYDFLGMKKFISQYQNKIKPKLIISLDGEGLQIANSCRGLIELKVSVEGKAGHAANPKSGINAITQSFKAINDLKRWLKAYKTKGLGDSTLNIAYINGGGSEGNIIAERCEYIAEIRVANEILNADLVKKFFTNNSKKFGLKVKEIKVRHDLGSWTTPIDDLKSLIMKVPKKILKSAKKSGYIDIQMLWQAFGKVPTFNLGVGENGMSHRADEFVKISNVLKAQKFYETILTER</sequence>
<comment type="cofactor">
    <cofactor evidence="1">
        <name>Zn(2+)</name>
        <dbReference type="ChEBI" id="CHEBI:29105"/>
    </cofactor>
</comment>
<dbReference type="Pfam" id="PF01546">
    <property type="entry name" value="Peptidase_M20"/>
    <property type="match status" value="1"/>
</dbReference>
<proteinExistence type="inferred from homology"/>
<keyword evidence="3" id="KW-0479">Metal-binding</keyword>
<feature type="domain" description="Peptidase M20 dimerisation" evidence="6">
    <location>
        <begin position="170"/>
        <end position="263"/>
    </location>
</feature>
<protein>
    <recommendedName>
        <fullName evidence="6">Peptidase M20 dimerisation domain-containing protein</fullName>
    </recommendedName>
</protein>
<gene>
    <name evidence="7" type="ORF">COS54_00145</name>
</gene>
<comment type="caution">
    <text evidence="7">The sequence shown here is derived from an EMBL/GenBank/DDBJ whole genome shotgun (WGS) entry which is preliminary data.</text>
</comment>